<dbReference type="Pfam" id="PF00180">
    <property type="entry name" value="Iso_dh"/>
    <property type="match status" value="1"/>
</dbReference>
<feature type="domain" description="Isopropylmalate dehydrogenase-like" evidence="3">
    <location>
        <begin position="2"/>
        <end position="347"/>
    </location>
</feature>
<comment type="similarity">
    <text evidence="1">Belongs to the isocitrate and isopropylmalate dehydrogenases family.</text>
</comment>
<dbReference type="InterPro" id="IPR024084">
    <property type="entry name" value="IsoPropMal-DH-like_dom"/>
</dbReference>
<dbReference type="InterPro" id="IPR019818">
    <property type="entry name" value="IsoCit/isopropylmalate_DH_CS"/>
</dbReference>
<dbReference type="PANTHER" id="PTHR11835">
    <property type="entry name" value="DECARBOXYLATING DEHYDROGENASES-ISOCITRATE, ISOPROPYLMALATE, TARTRATE"/>
    <property type="match status" value="1"/>
</dbReference>
<evidence type="ECO:0000313" key="4">
    <source>
        <dbReference type="EMBL" id="TPG16949.1"/>
    </source>
</evidence>
<evidence type="ECO:0000256" key="2">
    <source>
        <dbReference type="ARBA" id="ARBA00023002"/>
    </source>
</evidence>
<dbReference type="GO" id="GO:0004449">
    <property type="term" value="F:isocitrate dehydrogenase (NAD+) activity"/>
    <property type="evidence" value="ECO:0007669"/>
    <property type="project" value="TreeGrafter"/>
</dbReference>
<dbReference type="GO" id="GO:0006099">
    <property type="term" value="P:tricarboxylic acid cycle"/>
    <property type="evidence" value="ECO:0007669"/>
    <property type="project" value="TreeGrafter"/>
</dbReference>
<dbReference type="Gene3D" id="3.40.718.10">
    <property type="entry name" value="Isopropylmalate Dehydrogenase"/>
    <property type="match status" value="1"/>
</dbReference>
<organism evidence="4 5">
    <name type="scientific">Pedococcus bigeumensis</name>
    <dbReference type="NCBI Taxonomy" id="433644"/>
    <lineage>
        <taxon>Bacteria</taxon>
        <taxon>Bacillati</taxon>
        <taxon>Actinomycetota</taxon>
        <taxon>Actinomycetes</taxon>
        <taxon>Micrococcales</taxon>
        <taxon>Intrasporangiaceae</taxon>
        <taxon>Pedococcus</taxon>
    </lineage>
</organism>
<evidence type="ECO:0000313" key="5">
    <source>
        <dbReference type="Proteomes" id="UP000317722"/>
    </source>
</evidence>
<sequence length="365" mass="38862">MRILVLPGDGIGPEITAATVEVLRALDDRLGLGLELEQHDIGLASLADSGSTLPDPVLARVSEVDGTILGPVSHYDYPPRADGGINPSAELRTRFALYANIRPCRSVEGLSVLRTSMDLVIVRENTEGFYSDRNMYAGAGEFMPDEDSAFSIRKVTATASRRVARAAFELARTRRRHVTAVHKANVLKLSDGLFLRCVREVAAEFPDVELRELIVDAAAARLIRDPGSFDVVVTTNMFGDILSDEASELCGSLGLGGAVNAGDGICVAQAQHGSAPDIAGRGVANPASLILSAGMLLDWFGAREGRPELREAWRLLDAAVTATIADPTTRTRDLGGTLGTAEFTSALLDRLAAVPSTPDQEDSRV</sequence>
<dbReference type="PANTHER" id="PTHR11835:SF34">
    <property type="entry name" value="ISOCITRATE DEHYDROGENASE [NAD] SUBUNIT ALPHA, MITOCHONDRIAL"/>
    <property type="match status" value="1"/>
</dbReference>
<evidence type="ECO:0000259" key="3">
    <source>
        <dbReference type="SMART" id="SM01329"/>
    </source>
</evidence>
<keyword evidence="5" id="KW-1185">Reference proteome</keyword>
<accession>A0A502CXQ5</accession>
<dbReference type="PROSITE" id="PS00470">
    <property type="entry name" value="IDH_IMDH"/>
    <property type="match status" value="1"/>
</dbReference>
<dbReference type="SUPFAM" id="SSF53659">
    <property type="entry name" value="Isocitrate/Isopropylmalate dehydrogenase-like"/>
    <property type="match status" value="1"/>
</dbReference>
<dbReference type="SMART" id="SM01329">
    <property type="entry name" value="Iso_dh"/>
    <property type="match status" value="1"/>
</dbReference>
<reference evidence="4 5" key="1">
    <citation type="journal article" date="2019" name="Environ. Microbiol.">
        <title>Species interactions and distinct microbial communities in high Arctic permafrost affected cryosols are associated with the CH4 and CO2 gas fluxes.</title>
        <authorList>
            <person name="Altshuler I."/>
            <person name="Hamel J."/>
            <person name="Turney S."/>
            <person name="Magnuson E."/>
            <person name="Levesque R."/>
            <person name="Greer C."/>
            <person name="Whyte L.G."/>
        </authorList>
    </citation>
    <scope>NUCLEOTIDE SEQUENCE [LARGE SCALE GENOMIC DNA]</scope>
    <source>
        <strain evidence="4 5">S9.3A</strain>
    </source>
</reference>
<dbReference type="AlphaFoldDB" id="A0A502CXQ5"/>
<dbReference type="GO" id="GO:0006102">
    <property type="term" value="P:isocitrate metabolic process"/>
    <property type="evidence" value="ECO:0007669"/>
    <property type="project" value="TreeGrafter"/>
</dbReference>
<gene>
    <name evidence="4" type="ORF">EAH86_09175</name>
</gene>
<dbReference type="OrthoDB" id="5289857at2"/>
<proteinExistence type="inferred from homology"/>
<evidence type="ECO:0000256" key="1">
    <source>
        <dbReference type="ARBA" id="ARBA00007769"/>
    </source>
</evidence>
<dbReference type="GO" id="GO:0000287">
    <property type="term" value="F:magnesium ion binding"/>
    <property type="evidence" value="ECO:0007669"/>
    <property type="project" value="InterPro"/>
</dbReference>
<dbReference type="EMBL" id="RCZM01000003">
    <property type="protein sequence ID" value="TPG16949.1"/>
    <property type="molecule type" value="Genomic_DNA"/>
</dbReference>
<dbReference type="GO" id="GO:0051287">
    <property type="term" value="F:NAD binding"/>
    <property type="evidence" value="ECO:0007669"/>
    <property type="project" value="InterPro"/>
</dbReference>
<protein>
    <submittedName>
        <fullName evidence="4">Isocitrate/isopropylmalate dehydrogenase family protein</fullName>
    </submittedName>
</protein>
<dbReference type="RefSeq" id="WP_140739469.1">
    <property type="nucleotide sequence ID" value="NZ_RCZM01000003.1"/>
</dbReference>
<comment type="caution">
    <text evidence="4">The sequence shown here is derived from an EMBL/GenBank/DDBJ whole genome shotgun (WGS) entry which is preliminary data.</text>
</comment>
<dbReference type="Proteomes" id="UP000317722">
    <property type="component" value="Unassembled WGS sequence"/>
</dbReference>
<keyword evidence="2" id="KW-0560">Oxidoreductase</keyword>
<name>A0A502CXQ5_9MICO</name>